<dbReference type="KEGG" id="pavi:110768343"/>
<reference evidence="2" key="1">
    <citation type="submission" date="2025-08" db="UniProtKB">
        <authorList>
            <consortium name="RefSeq"/>
        </authorList>
    </citation>
    <scope>IDENTIFICATION</scope>
</reference>
<organism evidence="1 2">
    <name type="scientific">Prunus avium</name>
    <name type="common">Cherry</name>
    <name type="synonym">Cerasus avium</name>
    <dbReference type="NCBI Taxonomy" id="42229"/>
    <lineage>
        <taxon>Eukaryota</taxon>
        <taxon>Viridiplantae</taxon>
        <taxon>Streptophyta</taxon>
        <taxon>Embryophyta</taxon>
        <taxon>Tracheophyta</taxon>
        <taxon>Spermatophyta</taxon>
        <taxon>Magnoliopsida</taxon>
        <taxon>eudicotyledons</taxon>
        <taxon>Gunneridae</taxon>
        <taxon>Pentapetalae</taxon>
        <taxon>rosids</taxon>
        <taxon>fabids</taxon>
        <taxon>Rosales</taxon>
        <taxon>Rosaceae</taxon>
        <taxon>Amygdaloideae</taxon>
        <taxon>Amygdaleae</taxon>
        <taxon>Prunus</taxon>
    </lineage>
</organism>
<proteinExistence type="predicted"/>
<sequence length="117" mass="13337">MSQHEIDDIERAMRLSLLDLCRKGKNKNENESSYDEDGDLAEAILRQALDLQEAAALVVRSKGFVTFVMQYFNRSRALIHLIKLRYALKYGTKKFVLLIYKTGLRNAVATGGSRPKM</sequence>
<gene>
    <name evidence="2" type="primary">LOC110768343</name>
</gene>
<dbReference type="AlphaFoldDB" id="A0A6P5TL32"/>
<accession>A0A6P5TL32</accession>
<keyword evidence="1" id="KW-1185">Reference proteome</keyword>
<name>A0A6P5TL32_PRUAV</name>
<dbReference type="GeneID" id="110768343"/>
<evidence type="ECO:0000313" key="2">
    <source>
        <dbReference type="RefSeq" id="XP_021827760.1"/>
    </source>
</evidence>
<protein>
    <submittedName>
        <fullName evidence="2">Uncharacterized protein LOC110768343</fullName>
    </submittedName>
</protein>
<dbReference type="Proteomes" id="UP000515124">
    <property type="component" value="Unplaced"/>
</dbReference>
<dbReference type="RefSeq" id="XP_021827760.1">
    <property type="nucleotide sequence ID" value="XM_021972068.1"/>
</dbReference>
<evidence type="ECO:0000313" key="1">
    <source>
        <dbReference type="Proteomes" id="UP000515124"/>
    </source>
</evidence>